<protein>
    <submittedName>
        <fullName evidence="2">Uncharacterized protein</fullName>
    </submittedName>
</protein>
<keyword evidence="3" id="KW-1185">Reference proteome</keyword>
<name>K0TP25_THAOC</name>
<feature type="compositionally biased region" description="Low complexity" evidence="1">
    <location>
        <begin position="70"/>
        <end position="81"/>
    </location>
</feature>
<dbReference type="EMBL" id="AGNL01000670">
    <property type="protein sequence ID" value="EJK77591.1"/>
    <property type="molecule type" value="Genomic_DNA"/>
</dbReference>
<proteinExistence type="predicted"/>
<feature type="compositionally biased region" description="Low complexity" evidence="1">
    <location>
        <begin position="309"/>
        <end position="321"/>
    </location>
</feature>
<evidence type="ECO:0000313" key="2">
    <source>
        <dbReference type="EMBL" id="EJK77591.1"/>
    </source>
</evidence>
<reference evidence="2 3" key="1">
    <citation type="journal article" date="2012" name="Genome Biol.">
        <title>Genome and low-iron response of an oceanic diatom adapted to chronic iron limitation.</title>
        <authorList>
            <person name="Lommer M."/>
            <person name="Specht M."/>
            <person name="Roy A.S."/>
            <person name="Kraemer L."/>
            <person name="Andreson R."/>
            <person name="Gutowska M.A."/>
            <person name="Wolf J."/>
            <person name="Bergner S.V."/>
            <person name="Schilhabel M.B."/>
            <person name="Klostermeier U.C."/>
            <person name="Beiko R.G."/>
            <person name="Rosenstiel P."/>
            <person name="Hippler M."/>
            <person name="Laroche J."/>
        </authorList>
    </citation>
    <scope>NUCLEOTIDE SEQUENCE [LARGE SCALE GENOMIC DNA]</scope>
    <source>
        <strain evidence="2 3">CCMP1005</strain>
    </source>
</reference>
<gene>
    <name evidence="2" type="ORF">THAOC_00565</name>
</gene>
<evidence type="ECO:0000313" key="3">
    <source>
        <dbReference type="Proteomes" id="UP000266841"/>
    </source>
</evidence>
<feature type="region of interest" description="Disordered" evidence="1">
    <location>
        <begin position="153"/>
        <end position="338"/>
    </location>
</feature>
<feature type="region of interest" description="Disordered" evidence="1">
    <location>
        <begin position="1"/>
        <end position="25"/>
    </location>
</feature>
<feature type="non-terminal residue" evidence="2">
    <location>
        <position position="1"/>
    </location>
</feature>
<sequence length="378" mass="39904">WAPALRGSAHGSTQRSPSRRRDARAGSRCALLRLMAWPEQLSTAVPTAVETHRSGRRARGERKEAGGRYGRSIISGSGSASNDGQLPDRRTDHRDHHRQLSAHVDDNDDAARGIMNQKQKQAVTLVFAGVALVAIAGMGYEYRADQVEASARGSMMNDSVSPGPASGGGNAGRPSPGAGDWGRRLRGRPRRGPQPELQLRGGVRRRLEERQARQGRQGGGRRCPSRGGIPRRRRGRRGTSSCPTPSRNAATTTASTCRGGGSAGTTRARHTTASGPTPPASTAGRAAASSPAGASATRSRPRGTGGSATTGSTGATVTTTRARTRAVRRVGPRRAGCPSRLTEVSEAWAGSAGRAPFTVATRTTAVRIFRECWREDEK</sequence>
<evidence type="ECO:0000256" key="1">
    <source>
        <dbReference type="SAM" id="MobiDB-lite"/>
    </source>
</evidence>
<accession>K0TP25</accession>
<organism evidence="2 3">
    <name type="scientific">Thalassiosira oceanica</name>
    <name type="common">Marine diatom</name>
    <dbReference type="NCBI Taxonomy" id="159749"/>
    <lineage>
        <taxon>Eukaryota</taxon>
        <taxon>Sar</taxon>
        <taxon>Stramenopiles</taxon>
        <taxon>Ochrophyta</taxon>
        <taxon>Bacillariophyta</taxon>
        <taxon>Coscinodiscophyceae</taxon>
        <taxon>Thalassiosirophycidae</taxon>
        <taxon>Thalassiosirales</taxon>
        <taxon>Thalassiosiraceae</taxon>
        <taxon>Thalassiosira</taxon>
    </lineage>
</organism>
<comment type="caution">
    <text evidence="2">The sequence shown here is derived from an EMBL/GenBank/DDBJ whole genome shotgun (WGS) entry which is preliminary data.</text>
</comment>
<dbReference type="AlphaFoldDB" id="K0TP25"/>
<feature type="compositionally biased region" description="Low complexity" evidence="1">
    <location>
        <begin position="271"/>
        <end position="298"/>
    </location>
</feature>
<feature type="region of interest" description="Disordered" evidence="1">
    <location>
        <begin position="45"/>
        <end position="108"/>
    </location>
</feature>
<feature type="compositionally biased region" description="Polar residues" evidence="1">
    <location>
        <begin position="239"/>
        <end position="248"/>
    </location>
</feature>
<feature type="compositionally biased region" description="Basic residues" evidence="1">
    <location>
        <begin position="322"/>
        <end position="332"/>
    </location>
</feature>
<dbReference type="Proteomes" id="UP000266841">
    <property type="component" value="Unassembled WGS sequence"/>
</dbReference>